<comment type="caution">
    <text evidence="1">The sequence shown here is derived from an EMBL/GenBank/DDBJ whole genome shotgun (WGS) entry which is preliminary data.</text>
</comment>
<proteinExistence type="predicted"/>
<gene>
    <name evidence="1" type="ORF">MPNT_10053</name>
</gene>
<evidence type="ECO:0000313" key="1">
    <source>
        <dbReference type="EMBL" id="CAF0688926.1"/>
    </source>
</evidence>
<organism evidence="1 2">
    <name type="scientific">Candidatus Methylacidithermus pantelleriae</name>
    <dbReference type="NCBI Taxonomy" id="2744239"/>
    <lineage>
        <taxon>Bacteria</taxon>
        <taxon>Pseudomonadati</taxon>
        <taxon>Verrucomicrobiota</taxon>
        <taxon>Methylacidiphilae</taxon>
        <taxon>Methylacidiphilales</taxon>
        <taxon>Methylacidiphilaceae</taxon>
        <taxon>Candidatus Methylacidithermus</taxon>
    </lineage>
</organism>
<sequence>MVVANGKPSEGVIVGKSALHSKEIRQRVVAKNFARVCLPKKQGKRIGQRASFLATDPKMRKVL</sequence>
<dbReference type="Proteomes" id="UP000663859">
    <property type="component" value="Unassembled WGS sequence"/>
</dbReference>
<protein>
    <submittedName>
        <fullName evidence="1">Uncharacterized protein</fullName>
    </submittedName>
</protein>
<evidence type="ECO:0000313" key="2">
    <source>
        <dbReference type="Proteomes" id="UP000663859"/>
    </source>
</evidence>
<dbReference type="AlphaFoldDB" id="A0A8J2BLT1"/>
<dbReference type="EMBL" id="CAJNOB010000001">
    <property type="protein sequence ID" value="CAF0688926.1"/>
    <property type="molecule type" value="Genomic_DNA"/>
</dbReference>
<keyword evidence="2" id="KW-1185">Reference proteome</keyword>
<name>A0A8J2BLT1_9BACT</name>
<accession>A0A8J2BLT1</accession>
<reference evidence="1" key="1">
    <citation type="submission" date="2021-02" db="EMBL/GenBank/DDBJ databases">
        <authorList>
            <person name="Cremers G."/>
            <person name="Picone N."/>
        </authorList>
    </citation>
    <scope>NUCLEOTIDE SEQUENCE</scope>
    <source>
        <strain evidence="1">PQ17</strain>
    </source>
</reference>